<evidence type="ECO:0000256" key="5">
    <source>
        <dbReference type="SAM" id="SignalP"/>
    </source>
</evidence>
<evidence type="ECO:0000256" key="3">
    <source>
        <dbReference type="ARBA" id="ARBA00022729"/>
    </source>
</evidence>
<evidence type="ECO:0000256" key="1">
    <source>
        <dbReference type="ARBA" id="ARBA00004418"/>
    </source>
</evidence>
<feature type="chain" id="PRO_5001626058" description="Periplasmic repressor CpxP" evidence="5">
    <location>
        <begin position="27"/>
        <end position="163"/>
    </location>
</feature>
<sequence length="163" mass="18566">MSQVMKRRVAIVLAVPLMLGSVSALASGKGHHGRDFDGCGGPHADRSILRSLNLSDAQKAQMRSLRESYKDGMREQMMQGREAMQANHDKMQALMLADNFDENAVRALAKQMSDQQIDRRVAMMKQRHEMLNLLTPEQKTQYKNLRAEKQAECTAKWKEKYSE</sequence>
<dbReference type="Pfam" id="PF07813">
    <property type="entry name" value="LTXXQ"/>
    <property type="match status" value="1"/>
</dbReference>
<evidence type="ECO:0000313" key="6">
    <source>
        <dbReference type="EMBL" id="KDM90637.1"/>
    </source>
</evidence>
<dbReference type="NCBIfam" id="NF009391">
    <property type="entry name" value="PRK12750.1"/>
    <property type="match status" value="1"/>
</dbReference>
<keyword evidence="3 5" id="KW-0732">Signal</keyword>
<evidence type="ECO:0000256" key="4">
    <source>
        <dbReference type="ARBA" id="ARBA00022764"/>
    </source>
</evidence>
<evidence type="ECO:0008006" key="8">
    <source>
        <dbReference type="Google" id="ProtNLM"/>
    </source>
</evidence>
<keyword evidence="7" id="KW-1185">Reference proteome</keyword>
<evidence type="ECO:0000313" key="7">
    <source>
        <dbReference type="Proteomes" id="UP000027192"/>
    </source>
</evidence>
<name>A0A066RSI0_9GAMM</name>
<gene>
    <name evidence="6" type="ORF">EA58_16140</name>
</gene>
<dbReference type="CDD" id="cd09916">
    <property type="entry name" value="CpxP_like"/>
    <property type="match status" value="1"/>
</dbReference>
<comment type="similarity">
    <text evidence="2">Belongs to the CpxP/Spy family.</text>
</comment>
<dbReference type="PANTHER" id="PTHR38102">
    <property type="entry name" value="PERIPLASMIC CHAPERONE SPY"/>
    <property type="match status" value="1"/>
</dbReference>
<proteinExistence type="inferred from homology"/>
<dbReference type="STRING" id="1654360.EA58_16140"/>
<accession>A0A066RSI0</accession>
<dbReference type="Proteomes" id="UP000027192">
    <property type="component" value="Unassembled WGS sequence"/>
</dbReference>
<reference evidence="6 7" key="1">
    <citation type="submission" date="2014-04" db="EMBL/GenBank/DDBJ databases">
        <title>Draft genome sequence of Photobacterium halotolerans S2753: a solonamide, ngercheumicin and holomycin producer.</title>
        <authorList>
            <person name="Machado H.R."/>
            <person name="Gram L."/>
        </authorList>
    </citation>
    <scope>NUCLEOTIDE SEQUENCE [LARGE SCALE GENOMIC DNA]</scope>
    <source>
        <strain evidence="6 7">S2753</strain>
    </source>
</reference>
<dbReference type="GO" id="GO:0051082">
    <property type="term" value="F:unfolded protein binding"/>
    <property type="evidence" value="ECO:0007669"/>
    <property type="project" value="TreeGrafter"/>
</dbReference>
<comment type="subcellular location">
    <subcellularLocation>
        <location evidence="1">Periplasm</location>
    </subcellularLocation>
</comment>
<dbReference type="Gene3D" id="1.20.120.1490">
    <property type="match status" value="1"/>
</dbReference>
<comment type="caution">
    <text evidence="6">The sequence shown here is derived from an EMBL/GenBank/DDBJ whole genome shotgun (WGS) entry which is preliminary data.</text>
</comment>
<organism evidence="6 7">
    <name type="scientific">Photobacterium galatheae</name>
    <dbReference type="NCBI Taxonomy" id="1654360"/>
    <lineage>
        <taxon>Bacteria</taxon>
        <taxon>Pseudomonadati</taxon>
        <taxon>Pseudomonadota</taxon>
        <taxon>Gammaproteobacteria</taxon>
        <taxon>Vibrionales</taxon>
        <taxon>Vibrionaceae</taxon>
        <taxon>Photobacterium</taxon>
    </lineage>
</organism>
<dbReference type="AlphaFoldDB" id="A0A066RSI0"/>
<dbReference type="InterPro" id="IPR012899">
    <property type="entry name" value="LTXXQ"/>
</dbReference>
<dbReference type="PANTHER" id="PTHR38102:SF1">
    <property type="entry name" value="PERIPLASMIC CHAPERONE SPY"/>
    <property type="match status" value="1"/>
</dbReference>
<protein>
    <recommendedName>
        <fullName evidence="8">Periplasmic repressor CpxP</fullName>
    </recommendedName>
</protein>
<evidence type="ECO:0000256" key="2">
    <source>
        <dbReference type="ARBA" id="ARBA00008441"/>
    </source>
</evidence>
<dbReference type="InterPro" id="IPR052211">
    <property type="entry name" value="Cpx_auxiliary_protein"/>
</dbReference>
<dbReference type="EMBL" id="JMIB01000030">
    <property type="protein sequence ID" value="KDM90637.1"/>
    <property type="molecule type" value="Genomic_DNA"/>
</dbReference>
<dbReference type="GO" id="GO:0030288">
    <property type="term" value="C:outer membrane-bounded periplasmic space"/>
    <property type="evidence" value="ECO:0007669"/>
    <property type="project" value="TreeGrafter"/>
</dbReference>
<keyword evidence="4" id="KW-0574">Periplasm</keyword>
<feature type="signal peptide" evidence="5">
    <location>
        <begin position="1"/>
        <end position="26"/>
    </location>
</feature>